<evidence type="ECO:0000313" key="1">
    <source>
        <dbReference type="EMBL" id="MCS0603095.1"/>
    </source>
</evidence>
<dbReference type="Proteomes" id="UP001205612">
    <property type="component" value="Unassembled WGS sequence"/>
</dbReference>
<protein>
    <recommendedName>
        <fullName evidence="3">Transcriptional regulator</fullName>
    </recommendedName>
</protein>
<dbReference type="RefSeq" id="WP_258779577.1">
    <property type="nucleotide sequence ID" value="NZ_JANUGP010000012.1"/>
</dbReference>
<dbReference type="Gene3D" id="1.10.260.40">
    <property type="entry name" value="lambda repressor-like DNA-binding domains"/>
    <property type="match status" value="1"/>
</dbReference>
<dbReference type="InterPro" id="IPR010982">
    <property type="entry name" value="Lambda_DNA-bd_dom_sf"/>
</dbReference>
<evidence type="ECO:0000313" key="2">
    <source>
        <dbReference type="Proteomes" id="UP001205612"/>
    </source>
</evidence>
<organism evidence="1 2">
    <name type="scientific">Streptomyces pyxinicus</name>
    <dbReference type="NCBI Taxonomy" id="2970331"/>
    <lineage>
        <taxon>Bacteria</taxon>
        <taxon>Bacillati</taxon>
        <taxon>Actinomycetota</taxon>
        <taxon>Actinomycetes</taxon>
        <taxon>Kitasatosporales</taxon>
        <taxon>Streptomycetaceae</taxon>
        <taxon>Streptomyces</taxon>
    </lineage>
</organism>
<name>A0ABT2B3U4_9ACTN</name>
<gene>
    <name evidence="1" type="ORF">NX794_18030</name>
</gene>
<sequence length="207" mass="23151">MESSGPSLPETLRRLDAALDEHGVSRSQLLDPRDLAARTALGEDTVRALLAGDAPPDEDVNDRVRRRIRTLADAYTARTGKRKAELVAEVSRSLNISDYWARLVCDGKKVPNVQILHGLVKFFGLGDAKEAYFTDEAPDALNRELLTILRRYECPGSDPLRTLMRRYGVERVALRSPGHPQLSIEQFEELLAQVLRVVLPQEEGPVR</sequence>
<comment type="caution">
    <text evidence="1">The sequence shown here is derived from an EMBL/GenBank/DDBJ whole genome shotgun (WGS) entry which is preliminary data.</text>
</comment>
<proteinExistence type="predicted"/>
<evidence type="ECO:0008006" key="3">
    <source>
        <dbReference type="Google" id="ProtNLM"/>
    </source>
</evidence>
<dbReference type="EMBL" id="JANUGP010000012">
    <property type="protein sequence ID" value="MCS0603095.1"/>
    <property type="molecule type" value="Genomic_DNA"/>
</dbReference>
<reference evidence="1 2" key="1">
    <citation type="submission" date="2022-08" db="EMBL/GenBank/DDBJ databases">
        <authorList>
            <person name="Somphong A."/>
            <person name="Phongsopitanun W."/>
        </authorList>
    </citation>
    <scope>NUCLEOTIDE SEQUENCE [LARGE SCALE GENOMIC DNA]</scope>
    <source>
        <strain evidence="1 2">LP11</strain>
    </source>
</reference>
<accession>A0ABT2B3U4</accession>
<keyword evidence="2" id="KW-1185">Reference proteome</keyword>